<evidence type="ECO:0000256" key="1">
    <source>
        <dbReference type="SAM" id="SignalP"/>
    </source>
</evidence>
<evidence type="ECO:0000313" key="2">
    <source>
        <dbReference type="EMBL" id="AVP58959.1"/>
    </source>
</evidence>
<proteinExistence type="predicted"/>
<protein>
    <recommendedName>
        <fullName evidence="4">DUF2946 domain-containing protein</fullName>
    </recommendedName>
</protein>
<accession>A0A2P1NPG9</accession>
<dbReference type="KEGG" id="melm:C7H73_03445"/>
<organism evidence="2 3">
    <name type="scientific">Pulveribacter suum</name>
    <dbReference type="NCBI Taxonomy" id="2116657"/>
    <lineage>
        <taxon>Bacteria</taxon>
        <taxon>Pseudomonadati</taxon>
        <taxon>Pseudomonadota</taxon>
        <taxon>Betaproteobacteria</taxon>
        <taxon>Burkholderiales</taxon>
        <taxon>Comamonadaceae</taxon>
        <taxon>Pulveribacter</taxon>
    </lineage>
</organism>
<keyword evidence="1" id="KW-0732">Signal</keyword>
<dbReference type="AlphaFoldDB" id="A0A2P1NPG9"/>
<feature type="chain" id="PRO_5015152201" description="DUF2946 domain-containing protein" evidence="1">
    <location>
        <begin position="25"/>
        <end position="121"/>
    </location>
</feature>
<keyword evidence="3" id="KW-1185">Reference proteome</keyword>
<gene>
    <name evidence="2" type="ORF">C7H73_03445</name>
</gene>
<reference evidence="3" key="1">
    <citation type="submission" date="2018-03" db="EMBL/GenBank/DDBJ databases">
        <title>Genome sequencing of Melaminivora sp. strain SC2-7.</title>
        <authorList>
            <person name="Kim S.-J."/>
            <person name="Heo J."/>
            <person name="Ahn J.-H."/>
            <person name="Kwon S.-W."/>
        </authorList>
    </citation>
    <scope>NUCLEOTIDE SEQUENCE [LARGE SCALE GENOMIC DNA]</scope>
    <source>
        <strain evidence="3">SC2-7</strain>
    </source>
</reference>
<dbReference type="EMBL" id="CP027792">
    <property type="protein sequence ID" value="AVP58959.1"/>
    <property type="molecule type" value="Genomic_DNA"/>
</dbReference>
<name>A0A2P1NPG9_9BURK</name>
<feature type="signal peptide" evidence="1">
    <location>
        <begin position="1"/>
        <end position="24"/>
    </location>
</feature>
<evidence type="ECO:0000313" key="3">
    <source>
        <dbReference type="Proteomes" id="UP000241829"/>
    </source>
</evidence>
<sequence length="121" mass="11715">MMARALAGRVALAWFALSMAVAVASPLAPPQAAAAASLDRVCTSAGMVEMAVAQDGPGGVPGPAHLDCPLCLPLAAPLPPALHGASPPRPVLARVLRPAPAAPIAVATAAPLSARGPPAAA</sequence>
<evidence type="ECO:0008006" key="4">
    <source>
        <dbReference type="Google" id="ProtNLM"/>
    </source>
</evidence>
<dbReference type="Proteomes" id="UP000241829">
    <property type="component" value="Chromosome"/>
</dbReference>